<evidence type="ECO:0000313" key="23">
    <source>
        <dbReference type="Proteomes" id="UP001162640"/>
    </source>
</evidence>
<dbReference type="GO" id="GO:0045332">
    <property type="term" value="P:phospholipid translocation"/>
    <property type="evidence" value="ECO:0007669"/>
    <property type="project" value="TreeGrafter"/>
</dbReference>
<evidence type="ECO:0000256" key="2">
    <source>
        <dbReference type="ARBA" id="ARBA00008109"/>
    </source>
</evidence>
<dbReference type="Gene3D" id="2.70.150.10">
    <property type="entry name" value="Calcium-transporting ATPase, cytoplasmic transduction domain A"/>
    <property type="match status" value="1"/>
</dbReference>
<dbReference type="InterPro" id="IPR018303">
    <property type="entry name" value="ATPase_P-typ_P_site"/>
</dbReference>
<feature type="binding site" evidence="16">
    <location>
        <position position="519"/>
    </location>
    <ligand>
        <name>ATP</name>
        <dbReference type="ChEBI" id="CHEBI:30616"/>
    </ligand>
</feature>
<sequence>MGNSGSNDSGLWRTATVHTDRIENEQTKLEHKFTNNSISTSKYTLLTFLPKSLSSQFARLANVYFLIISLMMMVGTYTSLYDSPLTPWTTLGPLSFVLMVSVFKEGLEDWKRHKSDDDINNSIVDVMRITDSITDSNIEWIKTKWKDVRVGDIVKVLNNHDIPSDLILLSSTEEDDAAYIETANIDGETNLKIRNVANTNAEGTGTVFTDEGTFINLHNSSNKGDTLTVEYETPNPFIHTFTGTIDYAGKKTPVDQSNVLLRGATLRNTNSCIGACVYTGSDTKIIQNSRQSRTKLANIDKTVNTTIYLIMCAQCVLSALTMVGYMAFENRKGGELWYLCYERARDNMPENTNLYSDCSWESSSDIWGYFFTFFILYNNFIPISLYVTVEMCNYAHAHYIDNDMEMYDEKEDVPAAARTSNLGSDLGQVEYIFSDKTGTLTQNVMRFQKASVEAKSYSMGEDLSDATFRCFPMNDLKEEARAGKQGYHFVACLGLCHTIVLDKNEETGEVEYKAESPDEEALVSAAANLGFSLVERSSGSMTIDAQGIGQGTKKFKVHATIPFDSARKRMSVMVEDENGKFILYVKGADNIMLERSKRSDMTQFMNQHLSAYASEGLRTLVLGKRDFTSSGGKAWLKKWNDALSSTGGRAEKMEQAAAEVETNVDLVGATAIEDALQEDVANTIADLMKCGIKLWVLTGDKMETAINIGYSCKVLQEDMTLIKLQAIDNDPESVKLQLQRLVNHFGQVTKLSKNFFEVLNERTEAVGRKMNSIKEGIGRRASNLFAKNDSEGGESSGSLPSSGGDEEGEETVLPDGLDLSQLESQHMALIVDGPSLAHVLGDKESERMLLQIATICKAVIACRVSPSQKALIVKLVKKNVYPMPMTLAIGDGANDVGMIQEAHVGVGISGKEGRQAVNSSDFAIAQFRFLRRLIMVHGRWNYRRLCKCILYSFYKNIVLTFMLFFFEFFAAFSGKSLFEDMVYSGYNFFLGMPPLMIGMFDKDMSQRTMLRFHKVYMSGRERMDLNVPSLASWMSQGVVDAILIYFLTFCVIGMSSDGMYIFGTTCYSALILSMMYRAGSATFTWNAVVVFFWIGSIILYAGIFLPIYSNWYSYAPQFYGVTAQMSEDATFWLILLLVPTCVIMLDLSKKLWRSMFVPTIIDHAIEVDRGITHDVKEMIQICEGDEDTIRDILKQRGEFADDGMYKWWTAFNSKLPKFKFDRNKLRLLNRKLDKKSRKELGIVDTETDGLQSGFVFDHVSKDIGVGGTGGGQDLLDDERFDSGDSITGSLRGSFRESFAGGKI</sequence>
<evidence type="ECO:0000256" key="18">
    <source>
        <dbReference type="RuleBase" id="RU362033"/>
    </source>
</evidence>
<dbReference type="InterPro" id="IPR032631">
    <property type="entry name" value="P-type_ATPase_N"/>
</dbReference>
<dbReference type="FunFam" id="3.40.50.1000:FF:000001">
    <property type="entry name" value="Phospholipid-transporting ATPase IC"/>
    <property type="match status" value="1"/>
</dbReference>
<dbReference type="GO" id="GO:0140326">
    <property type="term" value="F:ATPase-coupled intramembrane lipid transporter activity"/>
    <property type="evidence" value="ECO:0007669"/>
    <property type="project" value="UniProtKB-EC"/>
</dbReference>
<feature type="binding site" evidence="16">
    <location>
        <position position="586"/>
    </location>
    <ligand>
        <name>ATP</name>
        <dbReference type="ChEBI" id="CHEBI:30616"/>
    </ligand>
</feature>
<dbReference type="GO" id="GO:0016887">
    <property type="term" value="F:ATP hydrolysis activity"/>
    <property type="evidence" value="ECO:0007669"/>
    <property type="project" value="InterPro"/>
</dbReference>
<evidence type="ECO:0000256" key="9">
    <source>
        <dbReference type="ARBA" id="ARBA00022989"/>
    </source>
</evidence>
<feature type="binding site" evidence="17">
    <location>
        <position position="437"/>
    </location>
    <ligand>
        <name>Mg(2+)</name>
        <dbReference type="ChEBI" id="CHEBI:18420"/>
    </ligand>
</feature>
<comment type="catalytic activity">
    <reaction evidence="13 18">
        <text>ATP + H2O + phospholipidSide 1 = ADP + phosphate + phospholipidSide 2.</text>
        <dbReference type="EC" id="7.6.2.1"/>
    </reaction>
</comment>
<evidence type="ECO:0000256" key="12">
    <source>
        <dbReference type="ARBA" id="ARBA00023201"/>
    </source>
</evidence>
<dbReference type="InterPro" id="IPR001757">
    <property type="entry name" value="P_typ_ATPase"/>
</dbReference>
<feature type="binding site" evidence="16">
    <location>
        <position position="437"/>
    </location>
    <ligand>
        <name>ATP</name>
        <dbReference type="ChEBI" id="CHEBI:30616"/>
    </ligand>
</feature>
<dbReference type="GO" id="GO:0000287">
    <property type="term" value="F:magnesium ion binding"/>
    <property type="evidence" value="ECO:0007669"/>
    <property type="project" value="UniProtKB-UniRule"/>
</dbReference>
<dbReference type="SFLD" id="SFLDF00027">
    <property type="entry name" value="p-type_atpase"/>
    <property type="match status" value="1"/>
</dbReference>
<feature type="domain" description="P-type ATPase C-terminal" evidence="21">
    <location>
        <begin position="917"/>
        <end position="1159"/>
    </location>
</feature>
<dbReference type="SUPFAM" id="SSF81660">
    <property type="entry name" value="Metal cation-transporting ATPase, ATP-binding domain N"/>
    <property type="match status" value="1"/>
</dbReference>
<evidence type="ECO:0000256" key="13">
    <source>
        <dbReference type="ARBA" id="ARBA00034036"/>
    </source>
</evidence>
<keyword evidence="8 18" id="KW-1278">Translocase</keyword>
<keyword evidence="12" id="KW-0739">Sodium transport</keyword>
<dbReference type="PRINTS" id="PR00119">
    <property type="entry name" value="CATATPASE"/>
</dbReference>
<dbReference type="SUPFAM" id="SSF81665">
    <property type="entry name" value="Calcium ATPase, transmembrane domain M"/>
    <property type="match status" value="1"/>
</dbReference>
<dbReference type="SUPFAM" id="SSF56784">
    <property type="entry name" value="HAD-like"/>
    <property type="match status" value="1"/>
</dbReference>
<comment type="catalytic activity">
    <reaction evidence="14">
        <text>Na(+)(in) + ATP + H2O = Na(+)(out) + ADP + phosphate + H(+)</text>
        <dbReference type="Rhea" id="RHEA:14633"/>
        <dbReference type="ChEBI" id="CHEBI:15377"/>
        <dbReference type="ChEBI" id="CHEBI:15378"/>
        <dbReference type="ChEBI" id="CHEBI:29101"/>
        <dbReference type="ChEBI" id="CHEBI:30616"/>
        <dbReference type="ChEBI" id="CHEBI:43474"/>
        <dbReference type="ChEBI" id="CHEBI:456216"/>
        <dbReference type="EC" id="7.2.2.3"/>
    </reaction>
    <physiologicalReaction direction="left-to-right" evidence="14">
        <dbReference type="Rhea" id="RHEA:14634"/>
    </physiologicalReaction>
</comment>
<dbReference type="GO" id="GO:0008554">
    <property type="term" value="F:P-type sodium transporter activity"/>
    <property type="evidence" value="ECO:0007669"/>
    <property type="project" value="UniProtKB-EC"/>
</dbReference>
<name>A0A9W7AT08_9STRA</name>
<dbReference type="InterPro" id="IPR023298">
    <property type="entry name" value="ATPase_P-typ_TM_dom_sf"/>
</dbReference>
<evidence type="ECO:0000256" key="5">
    <source>
        <dbReference type="ARBA" id="ARBA00022741"/>
    </source>
</evidence>
<evidence type="ECO:0000256" key="17">
    <source>
        <dbReference type="PIRSR" id="PIRSR606539-3"/>
    </source>
</evidence>
<dbReference type="InterPro" id="IPR044492">
    <property type="entry name" value="P_typ_ATPase_HD_dom"/>
</dbReference>
<evidence type="ECO:0000256" key="3">
    <source>
        <dbReference type="ARBA" id="ARBA00022692"/>
    </source>
</evidence>
<dbReference type="Gene3D" id="3.40.50.1000">
    <property type="entry name" value="HAD superfamily/HAD-like"/>
    <property type="match status" value="1"/>
</dbReference>
<feature type="binding site" evidence="16">
    <location>
        <position position="700"/>
    </location>
    <ligand>
        <name>ATP</name>
        <dbReference type="ChEBI" id="CHEBI:30616"/>
    </ligand>
</feature>
<organism evidence="22 23">
    <name type="scientific">Triparma laevis f. inornata</name>
    <dbReference type="NCBI Taxonomy" id="1714386"/>
    <lineage>
        <taxon>Eukaryota</taxon>
        <taxon>Sar</taxon>
        <taxon>Stramenopiles</taxon>
        <taxon>Ochrophyta</taxon>
        <taxon>Bolidophyceae</taxon>
        <taxon>Parmales</taxon>
        <taxon>Triparmaceae</taxon>
        <taxon>Triparma</taxon>
    </lineage>
</organism>
<dbReference type="NCBIfam" id="TIGR01652">
    <property type="entry name" value="ATPase-Plipid"/>
    <property type="match status" value="1"/>
</dbReference>
<feature type="binding site" evidence="17">
    <location>
        <position position="891"/>
    </location>
    <ligand>
        <name>Mg(2+)</name>
        <dbReference type="ChEBI" id="CHEBI:18420"/>
    </ligand>
</feature>
<reference evidence="23" key="1">
    <citation type="journal article" date="2023" name="Commun. Biol.">
        <title>Genome analysis of Parmales, the sister group of diatoms, reveals the evolutionary specialization of diatoms from phago-mixotrophs to photoautotrophs.</title>
        <authorList>
            <person name="Ban H."/>
            <person name="Sato S."/>
            <person name="Yoshikawa S."/>
            <person name="Yamada K."/>
            <person name="Nakamura Y."/>
            <person name="Ichinomiya M."/>
            <person name="Sato N."/>
            <person name="Blanc-Mathieu R."/>
            <person name="Endo H."/>
            <person name="Kuwata A."/>
            <person name="Ogata H."/>
        </authorList>
    </citation>
    <scope>NUCLEOTIDE SEQUENCE [LARGE SCALE GENOMIC DNA]</scope>
</reference>
<dbReference type="GO" id="GO:0005524">
    <property type="term" value="F:ATP binding"/>
    <property type="evidence" value="ECO:0007669"/>
    <property type="project" value="UniProtKB-UniRule"/>
</dbReference>
<feature type="binding site" evidence="16">
    <location>
        <position position="869"/>
    </location>
    <ligand>
        <name>ATP</name>
        <dbReference type="ChEBI" id="CHEBI:30616"/>
    </ligand>
</feature>
<dbReference type="Pfam" id="PF13246">
    <property type="entry name" value="Cation_ATPase"/>
    <property type="match status" value="1"/>
</dbReference>
<evidence type="ECO:0000256" key="15">
    <source>
        <dbReference type="PIRSR" id="PIRSR606539-1"/>
    </source>
</evidence>
<gene>
    <name evidence="22" type="ORF">TL16_g06775</name>
</gene>
<evidence type="ECO:0000256" key="8">
    <source>
        <dbReference type="ARBA" id="ARBA00022967"/>
    </source>
</evidence>
<feature type="binding site" evidence="16">
    <location>
        <position position="895"/>
    </location>
    <ligand>
        <name>ATP</name>
        <dbReference type="ChEBI" id="CHEBI:30616"/>
    </ligand>
</feature>
<keyword evidence="11 18" id="KW-0472">Membrane</keyword>
<dbReference type="Pfam" id="PF16212">
    <property type="entry name" value="PhoLip_ATPase_C"/>
    <property type="match status" value="1"/>
</dbReference>
<dbReference type="Pfam" id="PF16209">
    <property type="entry name" value="PhoLip_ATPase_N"/>
    <property type="match status" value="1"/>
</dbReference>
<evidence type="ECO:0000256" key="7">
    <source>
        <dbReference type="ARBA" id="ARBA00022842"/>
    </source>
</evidence>
<dbReference type="PROSITE" id="PS00154">
    <property type="entry name" value="ATPASE_E1_E2"/>
    <property type="match status" value="1"/>
</dbReference>
<keyword evidence="12" id="KW-0406">Ion transport</keyword>
<evidence type="ECO:0000313" key="22">
    <source>
        <dbReference type="EMBL" id="GMH75465.1"/>
    </source>
</evidence>
<dbReference type="EMBL" id="BLQM01000208">
    <property type="protein sequence ID" value="GMH75465.1"/>
    <property type="molecule type" value="Genomic_DNA"/>
</dbReference>
<feature type="transmembrane region" description="Helical" evidence="18">
    <location>
        <begin position="307"/>
        <end position="328"/>
    </location>
</feature>
<keyword evidence="6 16" id="KW-0067">ATP-binding</keyword>
<feature type="binding site" evidence="16">
    <location>
        <position position="435"/>
    </location>
    <ligand>
        <name>ATP</name>
        <dbReference type="ChEBI" id="CHEBI:30616"/>
    </ligand>
</feature>
<keyword evidence="7 17" id="KW-0460">Magnesium</keyword>
<feature type="transmembrane region" description="Helical" evidence="18">
    <location>
        <begin position="984"/>
        <end position="1001"/>
    </location>
</feature>
<keyword evidence="4 17" id="KW-0479">Metal-binding</keyword>
<dbReference type="PANTHER" id="PTHR24092:SF150">
    <property type="entry name" value="PHOSPHOLIPID-TRANSPORTING ATPASE"/>
    <property type="match status" value="1"/>
</dbReference>
<keyword evidence="9 18" id="KW-1133">Transmembrane helix</keyword>
<evidence type="ECO:0000259" key="21">
    <source>
        <dbReference type="Pfam" id="PF16212"/>
    </source>
</evidence>
<feature type="transmembrane region" description="Helical" evidence="18">
    <location>
        <begin position="1030"/>
        <end position="1054"/>
    </location>
</feature>
<feature type="binding site" evidence="16">
    <location>
        <position position="863"/>
    </location>
    <ligand>
        <name>ATP</name>
        <dbReference type="ChEBI" id="CHEBI:30616"/>
    </ligand>
</feature>
<protein>
    <recommendedName>
        <fullName evidence="18">Phospholipid-transporting ATPase</fullName>
        <ecNumber evidence="18">7.6.2.1</ecNumber>
    </recommendedName>
</protein>
<keyword evidence="5 16" id="KW-0547">Nucleotide-binding</keyword>
<feature type="domain" description="P-type ATPase N-terminal" evidence="20">
    <location>
        <begin position="23"/>
        <end position="77"/>
    </location>
</feature>
<dbReference type="NCBIfam" id="TIGR01494">
    <property type="entry name" value="ATPase_P-type"/>
    <property type="match status" value="1"/>
</dbReference>
<evidence type="ECO:0000256" key="1">
    <source>
        <dbReference type="ARBA" id="ARBA00004141"/>
    </source>
</evidence>
<feature type="binding site" evidence="16">
    <location>
        <position position="699"/>
    </location>
    <ligand>
        <name>ATP</name>
        <dbReference type="ChEBI" id="CHEBI:30616"/>
    </ligand>
</feature>
<feature type="transmembrane region" description="Helical" evidence="18">
    <location>
        <begin position="1129"/>
        <end position="1147"/>
    </location>
</feature>
<feature type="binding site" evidence="16">
    <location>
        <position position="436"/>
    </location>
    <ligand>
        <name>ATP</name>
        <dbReference type="ChEBI" id="CHEBI:30616"/>
    </ligand>
</feature>
<evidence type="ECO:0000256" key="4">
    <source>
        <dbReference type="ARBA" id="ARBA00022723"/>
    </source>
</evidence>
<dbReference type="Proteomes" id="UP001162640">
    <property type="component" value="Unassembled WGS sequence"/>
</dbReference>
<comment type="subcellular location">
    <subcellularLocation>
        <location evidence="1 18">Membrane</location>
        <topology evidence="1 18">Multi-pass membrane protein</topology>
    </subcellularLocation>
</comment>
<evidence type="ECO:0000256" key="14">
    <source>
        <dbReference type="ARBA" id="ARBA00049499"/>
    </source>
</evidence>
<feature type="active site" description="4-aspartylphosphate intermediate" evidence="15">
    <location>
        <position position="435"/>
    </location>
</feature>
<evidence type="ECO:0000259" key="20">
    <source>
        <dbReference type="Pfam" id="PF16209"/>
    </source>
</evidence>
<dbReference type="InterPro" id="IPR023299">
    <property type="entry name" value="ATPase_P-typ_cyto_dom_N"/>
</dbReference>
<feature type="transmembrane region" description="Helical" evidence="18">
    <location>
        <begin position="1060"/>
        <end position="1076"/>
    </location>
</feature>
<keyword evidence="10" id="KW-0915">Sodium</keyword>
<dbReference type="InterPro" id="IPR006539">
    <property type="entry name" value="P-type_ATPase_IV"/>
</dbReference>
<evidence type="ECO:0000256" key="19">
    <source>
        <dbReference type="SAM" id="MobiDB-lite"/>
    </source>
</evidence>
<dbReference type="InterPro" id="IPR032630">
    <property type="entry name" value="P_typ_ATPase_c"/>
</dbReference>
<feature type="binding site" evidence="16">
    <location>
        <position position="698"/>
    </location>
    <ligand>
        <name>ATP</name>
        <dbReference type="ChEBI" id="CHEBI:30616"/>
    </ligand>
</feature>
<proteinExistence type="inferred from homology"/>
<dbReference type="GO" id="GO:0005886">
    <property type="term" value="C:plasma membrane"/>
    <property type="evidence" value="ECO:0007669"/>
    <property type="project" value="TreeGrafter"/>
</dbReference>
<evidence type="ECO:0000256" key="6">
    <source>
        <dbReference type="ARBA" id="ARBA00022840"/>
    </source>
</evidence>
<keyword evidence="3 18" id="KW-0812">Transmembrane</keyword>
<evidence type="ECO:0000256" key="16">
    <source>
        <dbReference type="PIRSR" id="PIRSR606539-2"/>
    </source>
</evidence>
<dbReference type="PANTHER" id="PTHR24092">
    <property type="entry name" value="PROBABLE PHOSPHOLIPID-TRANSPORTING ATPASE"/>
    <property type="match status" value="1"/>
</dbReference>
<feature type="transmembrane region" description="Helical" evidence="18">
    <location>
        <begin position="1088"/>
        <end position="1109"/>
    </location>
</feature>
<accession>A0A9W7AT08</accession>
<dbReference type="SFLD" id="SFLDS00003">
    <property type="entry name" value="Haloacid_Dehalogenase"/>
    <property type="match status" value="1"/>
</dbReference>
<feature type="transmembrane region" description="Helical" evidence="18">
    <location>
        <begin position="85"/>
        <end position="103"/>
    </location>
</feature>
<feature type="binding site" evidence="16">
    <location>
        <position position="894"/>
    </location>
    <ligand>
        <name>ATP</name>
        <dbReference type="ChEBI" id="CHEBI:30616"/>
    </ligand>
</feature>
<comment type="similarity">
    <text evidence="2 18">Belongs to the cation transport ATPase (P-type) (TC 3.A.3) family. Type IV subfamily.</text>
</comment>
<feature type="binding site" evidence="16">
    <location>
        <position position="563"/>
    </location>
    <ligand>
        <name>ATP</name>
        <dbReference type="ChEBI" id="CHEBI:30616"/>
    </ligand>
</feature>
<feature type="transmembrane region" description="Helical" evidence="18">
    <location>
        <begin position="60"/>
        <end position="79"/>
    </location>
</feature>
<dbReference type="SFLD" id="SFLDG00002">
    <property type="entry name" value="C1.7:_P-type_atpase_like"/>
    <property type="match status" value="1"/>
</dbReference>
<comment type="cofactor">
    <cofactor evidence="17">
        <name>Mg(2+)</name>
        <dbReference type="ChEBI" id="CHEBI:18420"/>
    </cofactor>
</comment>
<feature type="binding site" evidence="17">
    <location>
        <position position="895"/>
    </location>
    <ligand>
        <name>Mg(2+)</name>
        <dbReference type="ChEBI" id="CHEBI:18420"/>
    </ligand>
</feature>
<dbReference type="InterPro" id="IPR023214">
    <property type="entry name" value="HAD_sf"/>
</dbReference>
<dbReference type="InterPro" id="IPR008250">
    <property type="entry name" value="ATPase_P-typ_transduc_dom_A_sf"/>
</dbReference>
<comment type="caution">
    <text evidence="22">The sequence shown here is derived from an EMBL/GenBank/DDBJ whole genome shotgun (WGS) entry which is preliminary data.</text>
</comment>
<dbReference type="SUPFAM" id="SSF81653">
    <property type="entry name" value="Calcium ATPase, transduction domain A"/>
    <property type="match status" value="1"/>
</dbReference>
<feature type="region of interest" description="Disordered" evidence="19">
    <location>
        <begin position="784"/>
        <end position="812"/>
    </location>
</feature>
<dbReference type="EC" id="7.6.2.1" evidence="18"/>
<keyword evidence="12" id="KW-0813">Transport</keyword>
<dbReference type="InterPro" id="IPR036412">
    <property type="entry name" value="HAD-like_sf"/>
</dbReference>
<evidence type="ECO:0000256" key="11">
    <source>
        <dbReference type="ARBA" id="ARBA00023136"/>
    </source>
</evidence>
<evidence type="ECO:0000256" key="10">
    <source>
        <dbReference type="ARBA" id="ARBA00023053"/>
    </source>
</evidence>
<feature type="transmembrane region" description="Helical" evidence="18">
    <location>
        <begin position="953"/>
        <end position="972"/>
    </location>
</feature>
<feature type="transmembrane region" description="Helical" evidence="18">
    <location>
        <begin position="366"/>
        <end position="389"/>
    </location>
</feature>
<feature type="binding site" evidence="17">
    <location>
        <position position="435"/>
    </location>
    <ligand>
        <name>Mg(2+)</name>
        <dbReference type="ChEBI" id="CHEBI:18420"/>
    </ligand>
</feature>
<dbReference type="Gene3D" id="3.40.1110.10">
    <property type="entry name" value="Calcium-transporting ATPase, cytoplasmic domain N"/>
    <property type="match status" value="1"/>
</dbReference>
<feature type="binding site" evidence="16">
    <location>
        <position position="618"/>
    </location>
    <ligand>
        <name>ATP</name>
        <dbReference type="ChEBI" id="CHEBI:30616"/>
    </ligand>
</feature>